<organism evidence="3 4">
    <name type="scientific">Actinomadura miaoliensis</name>
    <dbReference type="NCBI Taxonomy" id="430685"/>
    <lineage>
        <taxon>Bacteria</taxon>
        <taxon>Bacillati</taxon>
        <taxon>Actinomycetota</taxon>
        <taxon>Actinomycetes</taxon>
        <taxon>Streptosporangiales</taxon>
        <taxon>Thermomonosporaceae</taxon>
        <taxon>Actinomadura</taxon>
    </lineage>
</organism>
<evidence type="ECO:0000256" key="1">
    <source>
        <dbReference type="SAM" id="MobiDB-lite"/>
    </source>
</evidence>
<protein>
    <recommendedName>
        <fullName evidence="5">Conjugal transfer protein TraI</fullName>
    </recommendedName>
</protein>
<accession>A0ABP7WX60</accession>
<sequence length="330" mass="35690">MNTQIPAAGGPDPDDIEQGIAALERHLAEVGDATTAQEHADDGNELQDVPSGETRRVRRLRAEVAESHRLAELQDDDTPLTLDTPKVRKRRKKAHEAARLHRLGQDPAMRAWQAARMRRVLVTAAMLALALALAWSTAGVQKFAAGDAESWSPEWLFAWCVEPFMSLALLVVVGAKSYMGVRGQPIESRTLNRIEWLFLGLTVGMNAWPYLPWVAAEFSVSRLVLHILGPVVAVAVVTALPIILAAFTRLDHGPTGGLTAPTYRDNAPADRAAGNPPVRVDVAELTERARGLIAAGELPAEPSANALRQALRCGMDTARAVRDALRGGVR</sequence>
<feature type="transmembrane region" description="Helical" evidence="2">
    <location>
        <begin position="196"/>
        <end position="215"/>
    </location>
</feature>
<evidence type="ECO:0008006" key="5">
    <source>
        <dbReference type="Google" id="ProtNLM"/>
    </source>
</evidence>
<evidence type="ECO:0000313" key="3">
    <source>
        <dbReference type="EMBL" id="GAA4098701.1"/>
    </source>
</evidence>
<feature type="region of interest" description="Disordered" evidence="1">
    <location>
        <begin position="30"/>
        <end position="53"/>
    </location>
</feature>
<feature type="transmembrane region" description="Helical" evidence="2">
    <location>
        <begin position="227"/>
        <end position="247"/>
    </location>
</feature>
<dbReference type="RefSeq" id="WP_344956925.1">
    <property type="nucleotide sequence ID" value="NZ_BAAAZG010000058.1"/>
</dbReference>
<name>A0ABP7WX60_9ACTN</name>
<evidence type="ECO:0000256" key="2">
    <source>
        <dbReference type="SAM" id="Phobius"/>
    </source>
</evidence>
<feature type="transmembrane region" description="Helical" evidence="2">
    <location>
        <begin position="119"/>
        <end position="136"/>
    </location>
</feature>
<proteinExistence type="predicted"/>
<keyword evidence="2" id="KW-0472">Membrane</keyword>
<comment type="caution">
    <text evidence="3">The sequence shown here is derived from an EMBL/GenBank/DDBJ whole genome shotgun (WGS) entry which is preliminary data.</text>
</comment>
<reference evidence="4" key="1">
    <citation type="journal article" date="2019" name="Int. J. Syst. Evol. Microbiol.">
        <title>The Global Catalogue of Microorganisms (GCM) 10K type strain sequencing project: providing services to taxonomists for standard genome sequencing and annotation.</title>
        <authorList>
            <consortium name="The Broad Institute Genomics Platform"/>
            <consortium name="The Broad Institute Genome Sequencing Center for Infectious Disease"/>
            <person name="Wu L."/>
            <person name="Ma J."/>
        </authorList>
    </citation>
    <scope>NUCLEOTIDE SEQUENCE [LARGE SCALE GENOMIC DNA]</scope>
    <source>
        <strain evidence="4">JCM 16702</strain>
    </source>
</reference>
<dbReference type="EMBL" id="BAAAZG010000058">
    <property type="protein sequence ID" value="GAA4098701.1"/>
    <property type="molecule type" value="Genomic_DNA"/>
</dbReference>
<feature type="transmembrane region" description="Helical" evidence="2">
    <location>
        <begin position="156"/>
        <end position="175"/>
    </location>
</feature>
<evidence type="ECO:0000313" key="4">
    <source>
        <dbReference type="Proteomes" id="UP001500683"/>
    </source>
</evidence>
<keyword evidence="2" id="KW-0812">Transmembrane</keyword>
<keyword evidence="4" id="KW-1185">Reference proteome</keyword>
<dbReference type="Proteomes" id="UP001500683">
    <property type="component" value="Unassembled WGS sequence"/>
</dbReference>
<gene>
    <name evidence="3" type="ORF">GCM10022214_74120</name>
</gene>
<keyword evidence="2" id="KW-1133">Transmembrane helix</keyword>